<dbReference type="InterPro" id="IPR050330">
    <property type="entry name" value="Bact_OuterMem_StrucFunc"/>
</dbReference>
<dbReference type="InterPro" id="IPR006665">
    <property type="entry name" value="OmpA-like"/>
</dbReference>
<evidence type="ECO:0000256" key="3">
    <source>
        <dbReference type="ARBA" id="ARBA00023237"/>
    </source>
</evidence>
<dbReference type="CDD" id="cd07185">
    <property type="entry name" value="OmpA_C-like"/>
    <property type="match status" value="1"/>
</dbReference>
<keyword evidence="2 4" id="KW-0472">Membrane</keyword>
<feature type="signal peptide" evidence="6">
    <location>
        <begin position="1"/>
        <end position="21"/>
    </location>
</feature>
<dbReference type="SUPFAM" id="SSF103088">
    <property type="entry name" value="OmpA-like"/>
    <property type="match status" value="1"/>
</dbReference>
<dbReference type="Proteomes" id="UP000700706">
    <property type="component" value="Unassembled WGS sequence"/>
</dbReference>
<dbReference type="AlphaFoldDB" id="A0A952FPG9"/>
<sequence>MRFPKCLIVVALAASVASCQFDDSRNTIGGAAAGGLAGAGIGALVSGGNRGEGALIGAGIGALAGGAIGNYMDRQQADLRRNLAGTGIGVNRRGDNLVLEIPGDITFATDSASIKPAFYGPLDQVAATLNQYTSTYIDVVGHTDNTGPAEYNQRLSEARARSVADYISSRGVYPPRINIGGVGEDQPKASNGTAAGRQENRRVELTIRPNSQ</sequence>
<protein>
    <submittedName>
        <fullName evidence="8">OmpA family protein</fullName>
    </submittedName>
</protein>
<dbReference type="PROSITE" id="PS51257">
    <property type="entry name" value="PROKAR_LIPOPROTEIN"/>
    <property type="match status" value="1"/>
</dbReference>
<evidence type="ECO:0000259" key="7">
    <source>
        <dbReference type="PROSITE" id="PS51123"/>
    </source>
</evidence>
<keyword evidence="3" id="KW-0998">Cell outer membrane</keyword>
<organism evidence="8 9">
    <name type="scientific">Inquilinus limosus</name>
    <dbReference type="NCBI Taxonomy" id="171674"/>
    <lineage>
        <taxon>Bacteria</taxon>
        <taxon>Pseudomonadati</taxon>
        <taxon>Pseudomonadota</taxon>
        <taxon>Alphaproteobacteria</taxon>
        <taxon>Rhodospirillales</taxon>
        <taxon>Rhodospirillaceae</taxon>
        <taxon>Inquilinus</taxon>
    </lineage>
</organism>
<dbReference type="EMBL" id="JAEKLZ010000247">
    <property type="protein sequence ID" value="MBW8727005.1"/>
    <property type="molecule type" value="Genomic_DNA"/>
</dbReference>
<dbReference type="InterPro" id="IPR006690">
    <property type="entry name" value="OMPA-like_CS"/>
</dbReference>
<evidence type="ECO:0000313" key="8">
    <source>
        <dbReference type="EMBL" id="MBW8727005.1"/>
    </source>
</evidence>
<dbReference type="InterPro" id="IPR006664">
    <property type="entry name" value="OMP_bac"/>
</dbReference>
<dbReference type="PRINTS" id="PR01021">
    <property type="entry name" value="OMPADOMAIN"/>
</dbReference>
<dbReference type="InterPro" id="IPR036737">
    <property type="entry name" value="OmpA-like_sf"/>
</dbReference>
<feature type="region of interest" description="Disordered" evidence="5">
    <location>
        <begin position="178"/>
        <end position="212"/>
    </location>
</feature>
<dbReference type="GO" id="GO:0009279">
    <property type="term" value="C:cell outer membrane"/>
    <property type="evidence" value="ECO:0007669"/>
    <property type="project" value="UniProtKB-SubCell"/>
</dbReference>
<reference evidence="8" key="1">
    <citation type="submission" date="2020-06" db="EMBL/GenBank/DDBJ databases">
        <title>Stable isotope informed genome-resolved metagenomics uncovers potential trophic interactions in rhizosphere soil.</title>
        <authorList>
            <person name="Starr E.P."/>
            <person name="Shi S."/>
            <person name="Blazewicz S.J."/>
            <person name="Koch B.J."/>
            <person name="Probst A.J."/>
            <person name="Hungate B.A."/>
            <person name="Pett-Ridge J."/>
            <person name="Firestone M.K."/>
            <person name="Banfield J.F."/>
        </authorList>
    </citation>
    <scope>NUCLEOTIDE SEQUENCE</scope>
    <source>
        <strain evidence="8">YM_69_17</strain>
    </source>
</reference>
<accession>A0A952FPG9</accession>
<comment type="caution">
    <text evidence="8">The sequence shown here is derived from an EMBL/GenBank/DDBJ whole genome shotgun (WGS) entry which is preliminary data.</text>
</comment>
<feature type="domain" description="OmpA-like" evidence="7">
    <location>
        <begin position="94"/>
        <end position="211"/>
    </location>
</feature>
<dbReference type="Pfam" id="PF00691">
    <property type="entry name" value="OmpA"/>
    <property type="match status" value="1"/>
</dbReference>
<dbReference type="Pfam" id="PF13488">
    <property type="entry name" value="Gly-zipper_Omp"/>
    <property type="match status" value="1"/>
</dbReference>
<comment type="subcellular location">
    <subcellularLocation>
        <location evidence="1">Cell outer membrane</location>
    </subcellularLocation>
</comment>
<name>A0A952FPG9_9PROT</name>
<dbReference type="InterPro" id="IPR039567">
    <property type="entry name" value="Gly-zipper"/>
</dbReference>
<evidence type="ECO:0000256" key="4">
    <source>
        <dbReference type="PROSITE-ProRule" id="PRU00473"/>
    </source>
</evidence>
<evidence type="ECO:0000256" key="1">
    <source>
        <dbReference type="ARBA" id="ARBA00004442"/>
    </source>
</evidence>
<dbReference type="PANTHER" id="PTHR30329:SF21">
    <property type="entry name" value="LIPOPROTEIN YIAD-RELATED"/>
    <property type="match status" value="1"/>
</dbReference>
<dbReference type="PROSITE" id="PS01068">
    <property type="entry name" value="OMPA_1"/>
    <property type="match status" value="1"/>
</dbReference>
<evidence type="ECO:0000256" key="5">
    <source>
        <dbReference type="SAM" id="MobiDB-lite"/>
    </source>
</evidence>
<dbReference type="PROSITE" id="PS51123">
    <property type="entry name" value="OMPA_2"/>
    <property type="match status" value="1"/>
</dbReference>
<gene>
    <name evidence="8" type="ORF">JF625_17900</name>
</gene>
<proteinExistence type="predicted"/>
<feature type="chain" id="PRO_5037429404" evidence="6">
    <location>
        <begin position="22"/>
        <end position="212"/>
    </location>
</feature>
<keyword evidence="6" id="KW-0732">Signal</keyword>
<evidence type="ECO:0000313" key="9">
    <source>
        <dbReference type="Proteomes" id="UP000700706"/>
    </source>
</evidence>
<dbReference type="Gene3D" id="3.30.1330.60">
    <property type="entry name" value="OmpA-like domain"/>
    <property type="match status" value="1"/>
</dbReference>
<evidence type="ECO:0000256" key="6">
    <source>
        <dbReference type="SAM" id="SignalP"/>
    </source>
</evidence>
<dbReference type="PANTHER" id="PTHR30329">
    <property type="entry name" value="STATOR ELEMENT OF FLAGELLAR MOTOR COMPLEX"/>
    <property type="match status" value="1"/>
</dbReference>
<dbReference type="PRINTS" id="PR01023">
    <property type="entry name" value="NAFLGMOTY"/>
</dbReference>
<evidence type="ECO:0000256" key="2">
    <source>
        <dbReference type="ARBA" id="ARBA00023136"/>
    </source>
</evidence>